<evidence type="ECO:0000256" key="5">
    <source>
        <dbReference type="SAM" id="MobiDB-lite"/>
    </source>
</evidence>
<protein>
    <recommendedName>
        <fullName evidence="10">G-protein coupled receptors family 2 profile 2 domain-containing protein</fullName>
    </recommendedName>
</protein>
<feature type="transmembrane region" description="Helical" evidence="6">
    <location>
        <begin position="332"/>
        <end position="348"/>
    </location>
</feature>
<feature type="transmembrane region" description="Helical" evidence="6">
    <location>
        <begin position="292"/>
        <end position="312"/>
    </location>
</feature>
<evidence type="ECO:0000256" key="2">
    <source>
        <dbReference type="ARBA" id="ARBA00022692"/>
    </source>
</evidence>
<keyword evidence="3 6" id="KW-1133">Transmembrane helix</keyword>
<dbReference type="InterPro" id="IPR017981">
    <property type="entry name" value="GPCR_2-like_7TM"/>
</dbReference>
<dbReference type="SUPFAM" id="SSF81321">
    <property type="entry name" value="Family A G protein-coupled receptor-like"/>
    <property type="match status" value="1"/>
</dbReference>
<feature type="domain" description="G-protein coupled receptors family 1 profile" evidence="8">
    <location>
        <begin position="141"/>
        <end position="384"/>
    </location>
</feature>
<dbReference type="Pfam" id="PF05462">
    <property type="entry name" value="Dicty_CAR"/>
    <property type="match status" value="1"/>
</dbReference>
<dbReference type="EMBL" id="HBFS01006716">
    <property type="protein sequence ID" value="CAD8911353.1"/>
    <property type="molecule type" value="Transcribed_RNA"/>
</dbReference>
<feature type="region of interest" description="Disordered" evidence="5">
    <location>
        <begin position="405"/>
        <end position="461"/>
    </location>
</feature>
<evidence type="ECO:0000256" key="4">
    <source>
        <dbReference type="ARBA" id="ARBA00023136"/>
    </source>
</evidence>
<dbReference type="InterPro" id="IPR017452">
    <property type="entry name" value="GPCR_Rhodpsn_7TM"/>
</dbReference>
<evidence type="ECO:0000256" key="6">
    <source>
        <dbReference type="SAM" id="Phobius"/>
    </source>
</evidence>
<dbReference type="GO" id="GO:0007189">
    <property type="term" value="P:adenylate cyclase-activating G protein-coupled receptor signaling pathway"/>
    <property type="evidence" value="ECO:0007669"/>
    <property type="project" value="TreeGrafter"/>
</dbReference>
<dbReference type="GO" id="GO:0005886">
    <property type="term" value="C:plasma membrane"/>
    <property type="evidence" value="ECO:0007669"/>
    <property type="project" value="TreeGrafter"/>
</dbReference>
<evidence type="ECO:0000256" key="3">
    <source>
        <dbReference type="ARBA" id="ARBA00022989"/>
    </source>
</evidence>
<evidence type="ECO:0000259" key="7">
    <source>
        <dbReference type="PROSITE" id="PS50261"/>
    </source>
</evidence>
<dbReference type="InterPro" id="IPR022343">
    <property type="entry name" value="GCR1-cAMP_receptor"/>
</dbReference>
<dbReference type="PANTHER" id="PTHR23112:SF0">
    <property type="entry name" value="TRANSMEMBRANE PROTEIN 116"/>
    <property type="match status" value="1"/>
</dbReference>
<feature type="transmembrane region" description="Helical" evidence="6">
    <location>
        <begin position="163"/>
        <end position="183"/>
    </location>
</feature>
<dbReference type="PRINTS" id="PR02001">
    <property type="entry name" value="GCR1CAMPR"/>
</dbReference>
<feature type="transmembrane region" description="Helical" evidence="6">
    <location>
        <begin position="37"/>
        <end position="55"/>
    </location>
</feature>
<organism evidence="9">
    <name type="scientific">Bicosoecida sp. CB-2014</name>
    <dbReference type="NCBI Taxonomy" id="1486930"/>
    <lineage>
        <taxon>Eukaryota</taxon>
        <taxon>Sar</taxon>
        <taxon>Stramenopiles</taxon>
        <taxon>Bigyra</taxon>
        <taxon>Opalozoa</taxon>
        <taxon>Bicosoecida</taxon>
    </lineage>
</organism>
<feature type="domain" description="G-protein coupled receptors family 2 profile 2" evidence="7">
    <location>
        <begin position="127"/>
        <end position="388"/>
    </location>
</feature>
<feature type="compositionally biased region" description="Basic residues" evidence="5">
    <location>
        <begin position="19"/>
        <end position="34"/>
    </location>
</feature>
<feature type="region of interest" description="Disordered" evidence="5">
    <location>
        <begin position="1"/>
        <end position="35"/>
    </location>
</feature>
<dbReference type="GO" id="GO:0007166">
    <property type="term" value="P:cell surface receptor signaling pathway"/>
    <property type="evidence" value="ECO:0007669"/>
    <property type="project" value="InterPro"/>
</dbReference>
<dbReference type="InterPro" id="IPR000848">
    <property type="entry name" value="GPCR_cAMP"/>
</dbReference>
<dbReference type="GO" id="GO:0004930">
    <property type="term" value="F:G protein-coupled receptor activity"/>
    <property type="evidence" value="ECO:0007669"/>
    <property type="project" value="InterPro"/>
</dbReference>
<reference evidence="9" key="1">
    <citation type="submission" date="2021-01" db="EMBL/GenBank/DDBJ databases">
        <authorList>
            <person name="Corre E."/>
            <person name="Pelletier E."/>
            <person name="Niang G."/>
            <person name="Scheremetjew M."/>
            <person name="Finn R."/>
            <person name="Kale V."/>
            <person name="Holt S."/>
            <person name="Cochrane G."/>
            <person name="Meng A."/>
            <person name="Brown T."/>
            <person name="Cohen L."/>
        </authorList>
    </citation>
    <scope>NUCLEOTIDE SEQUENCE</scope>
    <source>
        <strain evidence="9">Ms1</strain>
    </source>
</reference>
<sequence length="461" mass="49983">MAVGERARGARGVATRVDRVRRRTPPAMQRRQRRSPASLVLISAMCVAVAVPWLVAATGEGGGPSTTAAAASQAESAAADAAAQAARNATSGSGGGSGGDSASGSSVPWTPDSSGSGAGAPAHNPLQQLLLRISGSVSAAGSLFIIVSFGYFPESRKFSRKILVYMSVADFFSSLAFVWSSTIESPLDAPTASCVAQGFVLQFFYLASYLWTSCFAFHLFQLIWKKNPTSERYELYYHILSWGVPAALCAYFFVKFLMGEASMGFVERPWCWIRNVDTGTAWSWTGSLEQFLFFYLPVAITLVYNLMVYVFLARVVGQVLSASMESKIRKRLIMYLLVFVICAVWGFINRTYQAFADQHAQSETLTTLECVMGPLQGALNALVYGMNEKLRDRYLSCCFGGSTRRRGEKGAGLLRPSSPSTDREQFYPHSPGRRGSGEGPRRNDSFASVGSRASEPNAVAM</sequence>
<feature type="transmembrane region" description="Helical" evidence="6">
    <location>
        <begin position="203"/>
        <end position="223"/>
    </location>
</feature>
<evidence type="ECO:0008006" key="10">
    <source>
        <dbReference type="Google" id="ProtNLM"/>
    </source>
</evidence>
<proteinExistence type="predicted"/>
<feature type="compositionally biased region" description="Gly residues" evidence="5">
    <location>
        <begin position="92"/>
        <end position="101"/>
    </location>
</feature>
<evidence type="ECO:0000259" key="8">
    <source>
        <dbReference type="PROSITE" id="PS50262"/>
    </source>
</evidence>
<dbReference type="AlphaFoldDB" id="A0A7S1C6X4"/>
<feature type="region of interest" description="Disordered" evidence="5">
    <location>
        <begin position="82"/>
        <end position="119"/>
    </location>
</feature>
<dbReference type="PANTHER" id="PTHR23112">
    <property type="entry name" value="G PROTEIN-COUPLED RECEPTOR 157-RELATED"/>
    <property type="match status" value="1"/>
</dbReference>
<feature type="transmembrane region" description="Helical" evidence="6">
    <location>
        <begin position="129"/>
        <end position="151"/>
    </location>
</feature>
<dbReference type="GO" id="GO:0030552">
    <property type="term" value="F:cAMP binding"/>
    <property type="evidence" value="ECO:0007669"/>
    <property type="project" value="InterPro"/>
</dbReference>
<gene>
    <name evidence="9" type="ORF">BSP0115_LOCUS4558</name>
</gene>
<accession>A0A7S1C6X4</accession>
<keyword evidence="2 6" id="KW-0812">Transmembrane</keyword>
<feature type="transmembrane region" description="Helical" evidence="6">
    <location>
        <begin position="235"/>
        <end position="254"/>
    </location>
</feature>
<dbReference type="PRINTS" id="PR00247">
    <property type="entry name" value="GPCRCAMP"/>
</dbReference>
<feature type="compositionally biased region" description="Low complexity" evidence="5">
    <location>
        <begin position="82"/>
        <end position="91"/>
    </location>
</feature>
<feature type="compositionally biased region" description="Basic and acidic residues" evidence="5">
    <location>
        <begin position="435"/>
        <end position="444"/>
    </location>
</feature>
<evidence type="ECO:0000313" key="9">
    <source>
        <dbReference type="EMBL" id="CAD8911353.1"/>
    </source>
</evidence>
<dbReference type="Gene3D" id="1.20.1070.10">
    <property type="entry name" value="Rhodopsin 7-helix transmembrane proteins"/>
    <property type="match status" value="1"/>
</dbReference>
<name>A0A7S1C6X4_9STRA</name>
<comment type="subcellular location">
    <subcellularLocation>
        <location evidence="1">Membrane</location>
        <topology evidence="1">Multi-pass membrane protein</topology>
    </subcellularLocation>
</comment>
<dbReference type="PROSITE" id="PS50262">
    <property type="entry name" value="G_PROTEIN_RECEP_F1_2"/>
    <property type="match status" value="1"/>
</dbReference>
<evidence type="ECO:0000256" key="1">
    <source>
        <dbReference type="ARBA" id="ARBA00004141"/>
    </source>
</evidence>
<keyword evidence="4 6" id="KW-0472">Membrane</keyword>
<dbReference type="PROSITE" id="PS50261">
    <property type="entry name" value="G_PROTEIN_RECEP_F2_4"/>
    <property type="match status" value="1"/>
</dbReference>